<protein>
    <submittedName>
        <fullName evidence="2">Uncharacterized protein</fullName>
    </submittedName>
</protein>
<feature type="compositionally biased region" description="Polar residues" evidence="1">
    <location>
        <begin position="73"/>
        <end position="86"/>
    </location>
</feature>
<sequence length="109" mass="11025">MVQDTELAHEIPARQESRDPGKASFCFPTKPMLCKVNSNPIVKDQGRGAPAAGMAGTSTPVSSSSLMAGIASMTPSSQPNMTSISAGSPVIPAPNTMATQVPTAAGAQP</sequence>
<keyword evidence="3" id="KW-1185">Reference proteome</keyword>
<feature type="region of interest" description="Disordered" evidence="1">
    <location>
        <begin position="71"/>
        <end position="109"/>
    </location>
</feature>
<reference evidence="2 3" key="1">
    <citation type="journal article" date="2019" name="Sci. Data">
        <title>Hybrid genome assembly and annotation of Danionella translucida.</title>
        <authorList>
            <person name="Kadobianskyi M."/>
            <person name="Schulze L."/>
            <person name="Schuelke M."/>
            <person name="Judkewitz B."/>
        </authorList>
    </citation>
    <scope>NUCLEOTIDE SEQUENCE [LARGE SCALE GENOMIC DNA]</scope>
    <source>
        <strain evidence="2 3">Bolton</strain>
    </source>
</reference>
<feature type="region of interest" description="Disordered" evidence="1">
    <location>
        <begin position="1"/>
        <end position="24"/>
    </location>
</feature>
<dbReference type="EMBL" id="SRMA01025879">
    <property type="protein sequence ID" value="TRY90033.1"/>
    <property type="molecule type" value="Genomic_DNA"/>
</dbReference>
<evidence type="ECO:0000313" key="3">
    <source>
        <dbReference type="Proteomes" id="UP000316079"/>
    </source>
</evidence>
<organism evidence="2 3">
    <name type="scientific">Danionella cerebrum</name>
    <dbReference type="NCBI Taxonomy" id="2873325"/>
    <lineage>
        <taxon>Eukaryota</taxon>
        <taxon>Metazoa</taxon>
        <taxon>Chordata</taxon>
        <taxon>Craniata</taxon>
        <taxon>Vertebrata</taxon>
        <taxon>Euteleostomi</taxon>
        <taxon>Actinopterygii</taxon>
        <taxon>Neopterygii</taxon>
        <taxon>Teleostei</taxon>
        <taxon>Ostariophysi</taxon>
        <taxon>Cypriniformes</taxon>
        <taxon>Danionidae</taxon>
        <taxon>Danioninae</taxon>
        <taxon>Danionella</taxon>
    </lineage>
</organism>
<gene>
    <name evidence="2" type="ORF">DNTS_029782</name>
</gene>
<comment type="caution">
    <text evidence="2">The sequence shown here is derived from an EMBL/GenBank/DDBJ whole genome shotgun (WGS) entry which is preliminary data.</text>
</comment>
<feature type="compositionally biased region" description="Basic and acidic residues" evidence="1">
    <location>
        <begin position="1"/>
        <end position="21"/>
    </location>
</feature>
<evidence type="ECO:0000256" key="1">
    <source>
        <dbReference type="SAM" id="MobiDB-lite"/>
    </source>
</evidence>
<dbReference type="OrthoDB" id="10254671at2759"/>
<accession>A0A553QJE7</accession>
<dbReference type="AlphaFoldDB" id="A0A553QJE7"/>
<proteinExistence type="predicted"/>
<name>A0A553QJE7_9TELE</name>
<evidence type="ECO:0000313" key="2">
    <source>
        <dbReference type="EMBL" id="TRY90033.1"/>
    </source>
</evidence>
<dbReference type="Proteomes" id="UP000316079">
    <property type="component" value="Unassembled WGS sequence"/>
</dbReference>